<feature type="compositionally biased region" description="Polar residues" evidence="1">
    <location>
        <begin position="669"/>
        <end position="680"/>
    </location>
</feature>
<dbReference type="PANTHER" id="PTHR39147">
    <property type="entry name" value="PROTEIN SPT21"/>
    <property type="match status" value="1"/>
</dbReference>
<feature type="compositionally biased region" description="Low complexity" evidence="1">
    <location>
        <begin position="255"/>
        <end position="264"/>
    </location>
</feature>
<feature type="compositionally biased region" description="Low complexity" evidence="1">
    <location>
        <begin position="578"/>
        <end position="597"/>
    </location>
</feature>
<feature type="compositionally biased region" description="Polar residues" evidence="1">
    <location>
        <begin position="214"/>
        <end position="226"/>
    </location>
</feature>
<dbReference type="AlphaFoldDB" id="A0A9N9LGA5"/>
<dbReference type="InterPro" id="IPR042403">
    <property type="entry name" value="Spt21/Ams2"/>
</dbReference>
<feature type="region of interest" description="Disordered" evidence="1">
    <location>
        <begin position="214"/>
        <end position="242"/>
    </location>
</feature>
<protein>
    <recommendedName>
        <fullName evidence="2">Ams2/SPT21 N-terminal domain-containing protein</fullName>
    </recommendedName>
</protein>
<feature type="compositionally biased region" description="Pro residues" evidence="1">
    <location>
        <begin position="705"/>
        <end position="714"/>
    </location>
</feature>
<feature type="compositionally biased region" description="Acidic residues" evidence="1">
    <location>
        <begin position="1266"/>
        <end position="1275"/>
    </location>
</feature>
<feature type="compositionally biased region" description="Low complexity" evidence="1">
    <location>
        <begin position="628"/>
        <end position="639"/>
    </location>
</feature>
<evidence type="ECO:0000256" key="1">
    <source>
        <dbReference type="SAM" id="MobiDB-lite"/>
    </source>
</evidence>
<feature type="compositionally biased region" description="Basic residues" evidence="1">
    <location>
        <begin position="290"/>
        <end position="299"/>
    </location>
</feature>
<feature type="compositionally biased region" description="Polar residues" evidence="1">
    <location>
        <begin position="12"/>
        <end position="32"/>
    </location>
</feature>
<evidence type="ECO:0000313" key="4">
    <source>
        <dbReference type="Proteomes" id="UP000701801"/>
    </source>
</evidence>
<proteinExistence type="predicted"/>
<keyword evidence="4" id="KW-1185">Reference proteome</keyword>
<feature type="region of interest" description="Disordered" evidence="1">
    <location>
        <begin position="1097"/>
        <end position="1160"/>
    </location>
</feature>
<feature type="compositionally biased region" description="Polar residues" evidence="1">
    <location>
        <begin position="331"/>
        <end position="340"/>
    </location>
</feature>
<dbReference type="SUPFAM" id="SSF57716">
    <property type="entry name" value="Glucocorticoid receptor-like (DNA-binding domain)"/>
    <property type="match status" value="1"/>
</dbReference>
<organism evidence="3 4">
    <name type="scientific">Hymenoscyphus albidus</name>
    <dbReference type="NCBI Taxonomy" id="595503"/>
    <lineage>
        <taxon>Eukaryota</taxon>
        <taxon>Fungi</taxon>
        <taxon>Dikarya</taxon>
        <taxon>Ascomycota</taxon>
        <taxon>Pezizomycotina</taxon>
        <taxon>Leotiomycetes</taxon>
        <taxon>Helotiales</taxon>
        <taxon>Helotiaceae</taxon>
        <taxon>Hymenoscyphus</taxon>
    </lineage>
</organism>
<evidence type="ECO:0000259" key="2">
    <source>
        <dbReference type="Pfam" id="PF25823"/>
    </source>
</evidence>
<feature type="region of interest" description="Disordered" evidence="1">
    <location>
        <begin position="255"/>
        <end position="349"/>
    </location>
</feature>
<feature type="compositionally biased region" description="Polar residues" evidence="1">
    <location>
        <begin position="1142"/>
        <end position="1153"/>
    </location>
</feature>
<feature type="domain" description="Ams2/SPT21 N-terminal" evidence="2">
    <location>
        <begin position="37"/>
        <end position="177"/>
    </location>
</feature>
<feature type="compositionally biased region" description="Low complexity" evidence="1">
    <location>
        <begin position="732"/>
        <end position="742"/>
    </location>
</feature>
<comment type="caution">
    <text evidence="3">The sequence shown here is derived from an EMBL/GenBank/DDBJ whole genome shotgun (WGS) entry which is preliminary data.</text>
</comment>
<feature type="region of interest" description="Disordered" evidence="1">
    <location>
        <begin position="963"/>
        <end position="983"/>
    </location>
</feature>
<dbReference type="PANTHER" id="PTHR39147:SF1">
    <property type="entry name" value="PROTEIN SPT21"/>
    <property type="match status" value="1"/>
</dbReference>
<feature type="region of interest" description="Disordered" evidence="1">
    <location>
        <begin position="557"/>
        <end position="743"/>
    </location>
</feature>
<reference evidence="3" key="1">
    <citation type="submission" date="2021-07" db="EMBL/GenBank/DDBJ databases">
        <authorList>
            <person name="Durling M."/>
        </authorList>
    </citation>
    <scope>NUCLEOTIDE SEQUENCE</scope>
</reference>
<sequence>MSSPANLPIGGPTSTWSNGGHQSSILNPNAASNEDGVTVRPMRLKVLYTFDDENKVNCLARWPHVLQVQTVAMDEANSIGVIKLKTCIEAIVQCSPELVARLGKDYTVYAYDYSEYDTPLVGQGMLSWALAAATSTSDASSQQSAKLITGRVCKNILGLFSNGVKETLEVKLRLVAVPTVSQSQYVDAMEKYREISKVVPAGLDPKDWMNFIRSNPNIGQSVSDKATPTPCALPTQGQRDGTSMEVVNQLLSPSLQQQPMMSNMDSNANQSSGETAAGKPERAPRPSRAGVKRPRKPRAPKNALVQGGNTSGYEEGTDGDDAPSNRKRAKITQTDWNSKSAIGDKSDSLRVAASTAGSLRSFRPIAMNPSAAGSHLQEIPRAPTPVPRGPSQQLSRDSRPPQSGMRHESFSAPSADTRRHVSPYPRLDNPQDQLRTSIEESIQTSPERQDSPVVTPPGIGSSPPVMRTRPPSMMRSSPPCPSSPVLPQLPRTDSGFMSGSMEELFGEGEDEPLHLDECPEVSPELPRHRTAPPPPPQPAQVFDSGFVIEEEMPGPMELLPTKMPVRPEPKPPSKRNQARAASRAASRALSRANSIASDDGQVLPPLRREEGFTPSGLSMPVYVPPPQQAQQGPITQQSQRPLSRPVSRPASRGDAKGSSPAPVAPPQNQPTNVQAASVQNPAPQARPAPRQIVRTASLGALTLPELPPSDPVLPPSNLHRSQTWSEAAHTVPEASAPAEASNEPPPLIYYMSQFPDYYPGMDVNSSEYARLSKKASIRQKLEVAIANGESPPFCNNCGAIETPTWRKSWVQERQGQPGYYEYSDAPGKVTCISVLTRDEGGTPTSYQLIYKALLPSDNKDEFKEYQLCNPCGIWLQKYKSQRPREKWQAYQSTARTRNRNQGAYMTSDAAFPPSDAYVPQSEANFAPPFLPQAKQLPQGNTAVHVEAGSPVEDINYVERQPSEVSQVGVQMQRSNSSQPPKRLKAMTSDAAPAALRRAIQSSPMRWGTRKSPISLDEETQSPNTRRLLFPSPRKLGSPKILGQLAVTNVVQISSDSHFSDKEIMDAIDKENEPPANATDEEEEDLELLALFEEEMARPSTPKQKSPVANPFKTPTRPTPNHRPITRSISRTHPALSPGQMLTFDQSPLKTPTRSVRRSPRNHEQNMAISPFTLHLNQLMNETNNNNLSPVRNLEADFQRLQDANEKGNGGLNMEDFLSTDVPMPSSPPGAFDFYDDPMMHQIDWDEFHSFNMQQPQEEVQVKVEENESEDGEPSA</sequence>
<feature type="compositionally biased region" description="Polar residues" evidence="1">
    <location>
        <begin position="963"/>
        <end position="979"/>
    </location>
</feature>
<name>A0A9N9LGA5_9HELO</name>
<dbReference type="Pfam" id="PF25823">
    <property type="entry name" value="Ams2-SPT21_N"/>
    <property type="match status" value="1"/>
</dbReference>
<dbReference type="EMBL" id="CAJVRM010000033">
    <property type="protein sequence ID" value="CAG8972071.1"/>
    <property type="molecule type" value="Genomic_DNA"/>
</dbReference>
<feature type="compositionally biased region" description="Polar residues" evidence="1">
    <location>
        <begin position="265"/>
        <end position="274"/>
    </location>
</feature>
<feature type="region of interest" description="Disordered" evidence="1">
    <location>
        <begin position="367"/>
        <end position="541"/>
    </location>
</feature>
<dbReference type="Gene3D" id="3.30.50.10">
    <property type="entry name" value="Erythroid Transcription Factor GATA-1, subunit A"/>
    <property type="match status" value="1"/>
</dbReference>
<dbReference type="OrthoDB" id="3199820at2759"/>
<evidence type="ECO:0000313" key="3">
    <source>
        <dbReference type="EMBL" id="CAG8972071.1"/>
    </source>
</evidence>
<feature type="compositionally biased region" description="Low complexity" evidence="1">
    <location>
        <begin position="681"/>
        <end position="691"/>
    </location>
</feature>
<feature type="region of interest" description="Disordered" evidence="1">
    <location>
        <begin position="1251"/>
        <end position="1275"/>
    </location>
</feature>
<dbReference type="InterPro" id="IPR057725">
    <property type="entry name" value="Ams2-SPT21_N"/>
</dbReference>
<dbReference type="GO" id="GO:0000183">
    <property type="term" value="P:rDNA heterochromatin formation"/>
    <property type="evidence" value="ECO:0007669"/>
    <property type="project" value="TreeGrafter"/>
</dbReference>
<accession>A0A9N9LGA5</accession>
<dbReference type="GO" id="GO:0006357">
    <property type="term" value="P:regulation of transcription by RNA polymerase II"/>
    <property type="evidence" value="ECO:0007669"/>
    <property type="project" value="TreeGrafter"/>
</dbReference>
<gene>
    <name evidence="3" type="ORF">HYALB_00004937</name>
</gene>
<dbReference type="GO" id="GO:0008270">
    <property type="term" value="F:zinc ion binding"/>
    <property type="evidence" value="ECO:0007669"/>
    <property type="project" value="InterPro"/>
</dbReference>
<dbReference type="GO" id="GO:0030466">
    <property type="term" value="P:silent mating-type cassette heterochromatin formation"/>
    <property type="evidence" value="ECO:0007669"/>
    <property type="project" value="TreeGrafter"/>
</dbReference>
<feature type="region of interest" description="Disordered" evidence="1">
    <location>
        <begin position="1"/>
        <end position="32"/>
    </location>
</feature>
<feature type="compositionally biased region" description="Polar residues" evidence="1">
    <location>
        <begin position="430"/>
        <end position="446"/>
    </location>
</feature>
<feature type="region of interest" description="Disordered" evidence="1">
    <location>
        <begin position="1004"/>
        <end position="1031"/>
    </location>
</feature>
<dbReference type="Proteomes" id="UP000701801">
    <property type="component" value="Unassembled WGS sequence"/>
</dbReference>
<dbReference type="InterPro" id="IPR013088">
    <property type="entry name" value="Znf_NHR/GATA"/>
</dbReference>
<feature type="compositionally biased region" description="Low complexity" evidence="1">
    <location>
        <begin position="461"/>
        <end position="477"/>
    </location>
</feature>